<dbReference type="SUPFAM" id="SSF69349">
    <property type="entry name" value="Phage fibre proteins"/>
    <property type="match status" value="1"/>
</dbReference>
<evidence type="ECO:0000259" key="1">
    <source>
        <dbReference type="Pfam" id="PF04717"/>
    </source>
</evidence>
<dbReference type="Gene3D" id="2.40.50.230">
    <property type="entry name" value="Gp5 N-terminal domain"/>
    <property type="match status" value="1"/>
</dbReference>
<dbReference type="InterPro" id="IPR037026">
    <property type="entry name" value="Vgr_OB-fold_dom_sf"/>
</dbReference>
<dbReference type="Proteomes" id="UP000831113">
    <property type="component" value="Chromosome"/>
</dbReference>
<dbReference type="InterPro" id="IPR006531">
    <property type="entry name" value="Gp5/Vgr_OB"/>
</dbReference>
<proteinExistence type="predicted"/>
<name>A0ABY4CVB3_9BACT</name>
<evidence type="ECO:0000313" key="3">
    <source>
        <dbReference type="Proteomes" id="UP000831113"/>
    </source>
</evidence>
<dbReference type="SUPFAM" id="SSF69255">
    <property type="entry name" value="gp5 N-terminal domain-like"/>
    <property type="match status" value="1"/>
</dbReference>
<dbReference type="Gene3D" id="4.10.220.110">
    <property type="match status" value="1"/>
</dbReference>
<reference evidence="2 3" key="1">
    <citation type="submission" date="2022-03" db="EMBL/GenBank/DDBJ databases">
        <title>Hymenobactersp. isolated from the air.</title>
        <authorList>
            <person name="Won M."/>
            <person name="Kwon S.-W."/>
        </authorList>
    </citation>
    <scope>NUCLEOTIDE SEQUENCE [LARGE SCALE GENOMIC DNA]</scope>
    <source>
        <strain evidence="2 3">KACC 21982</strain>
    </source>
</reference>
<evidence type="ECO:0000313" key="2">
    <source>
        <dbReference type="EMBL" id="UOG74200.1"/>
    </source>
</evidence>
<dbReference type="SUPFAM" id="SSF69279">
    <property type="entry name" value="Phage tail proteins"/>
    <property type="match status" value="1"/>
</dbReference>
<dbReference type="RefSeq" id="WP_243797468.1">
    <property type="nucleotide sequence ID" value="NZ_CP094669.1"/>
</dbReference>
<sequence>MARQVTATVQCAGTPLAPAPDIQHLVLHQDLFGHHHFEIAVPFDNVEGPQEAFFSKAHKRLLGQPLNMELTADAFHFNQGQVFKFKGLVTNIATSKDTDYVGSIIVRGYSPNYLLTDGLKRRTFVKQTLSSIFSKVLQVYPGNMLKHSIKPVHTAPIAFVAQYDETNFDFLSRLATEYGEWFYYDGETLQLGAPAAGTEQDFIADGVYNSFTFGMALRPAKVKMYEYSYQKNEKFKSSTSSQQVPGISGHPFGSFALEQSEKLFTDELHISAEMLIASASELDEEAKMLKANTAAELITFEGHSDNPALRVGGVINVSGEGLGSRHITAESFGKYRIISISHYLDAEGNYSNSFTAIPHFLNVPPVRPGYNPPAGTPELAEVIDDADPQKLGRLRVRYHWPVSTPADAETDWIRLLTPYSGDGKGQLFKPEVGSQVLVGYQNGLAEQPFVLGNMFHANNKQGAKYSPDGNLMKGLQTAGGNKFVMQDKQGEQSINISNSNNKGTSLNINFNGDGSVSISTNGPINLTAGGDITLTAKKDITLTAENVTINAKTKITKTAKEIAMTGSDKVDMKGKATTIQADNTMKIAASSSLDVNGGSKASISSGKTKIH</sequence>
<dbReference type="Gene3D" id="2.30.110.50">
    <property type="match status" value="1"/>
</dbReference>
<accession>A0ABY4CVB3</accession>
<dbReference type="Pfam" id="PF04717">
    <property type="entry name" value="Phage_base_V"/>
    <property type="match status" value="1"/>
</dbReference>
<dbReference type="Pfam" id="PF05954">
    <property type="entry name" value="Phage_GPD"/>
    <property type="match status" value="1"/>
</dbReference>
<organism evidence="2 3">
    <name type="scientific">Hymenobacter tibetensis</name>
    <dbReference type="NCBI Taxonomy" id="497967"/>
    <lineage>
        <taxon>Bacteria</taxon>
        <taxon>Pseudomonadati</taxon>
        <taxon>Bacteroidota</taxon>
        <taxon>Cytophagia</taxon>
        <taxon>Cytophagales</taxon>
        <taxon>Hymenobacteraceae</taxon>
        <taxon>Hymenobacter</taxon>
    </lineage>
</organism>
<dbReference type="EMBL" id="CP094669">
    <property type="protein sequence ID" value="UOG74200.1"/>
    <property type="molecule type" value="Genomic_DNA"/>
</dbReference>
<keyword evidence="3" id="KW-1185">Reference proteome</keyword>
<feature type="domain" description="Gp5/Type VI secretion system Vgr protein OB-fold" evidence="1">
    <location>
        <begin position="380"/>
        <end position="455"/>
    </location>
</feature>
<gene>
    <name evidence="2" type="ORF">MTX78_19015</name>
</gene>
<dbReference type="Gene3D" id="3.55.50.10">
    <property type="entry name" value="Baseplate protein-like domains"/>
    <property type="match status" value="1"/>
</dbReference>
<protein>
    <submittedName>
        <fullName evidence="2">Phage baseplate assembly protein V</fullName>
    </submittedName>
</protein>